<dbReference type="InterPro" id="IPR041121">
    <property type="entry name" value="SDH_C"/>
</dbReference>
<organism evidence="4">
    <name type="scientific">freshwater metagenome</name>
    <dbReference type="NCBI Taxonomy" id="449393"/>
    <lineage>
        <taxon>unclassified sequences</taxon>
        <taxon>metagenomes</taxon>
        <taxon>ecological metagenomes</taxon>
    </lineage>
</organism>
<dbReference type="SUPFAM" id="SSF53223">
    <property type="entry name" value="Aminoacid dehydrogenase-like, N-terminal domain"/>
    <property type="match status" value="1"/>
</dbReference>
<sequence length="275" mass="28642">MADSASKRAAVLGHPIAHSLSPVLHRAAYEALGLNWTYERVDITGDNLADFMAGLDETWAGLSLTMPLKRDVLALLDHADPLVSATGAANTVVLTNGRRYGFNTDVDGLVRALAEHSDSRPIHTAAVLGGGATARSAIAALARGGVSSATAYVRRPEAGEELLLTAEALSFPLSIDLWTNAAGGLDADLVLSTTPVGASDPLAAWVPRTPGLLLDVVYDPWPTVLAAAWTGAGGRVASGLDLLLHQAVLQVGLMTGFDAPLEIMRAALERAARSR</sequence>
<proteinExistence type="predicted"/>
<dbReference type="InterPro" id="IPR013708">
    <property type="entry name" value="Shikimate_DH-bd_N"/>
</dbReference>
<feature type="domain" description="SDH C-terminal" evidence="2">
    <location>
        <begin position="239"/>
        <end position="269"/>
    </location>
</feature>
<gene>
    <name evidence="3" type="ORF">UFOPK3752_00934</name>
    <name evidence="4" type="ORF">UFOPK4150_00462</name>
</gene>
<dbReference type="GO" id="GO:0019632">
    <property type="term" value="P:shikimate metabolic process"/>
    <property type="evidence" value="ECO:0007669"/>
    <property type="project" value="TreeGrafter"/>
</dbReference>
<dbReference type="SUPFAM" id="SSF51735">
    <property type="entry name" value="NAD(P)-binding Rossmann-fold domains"/>
    <property type="match status" value="1"/>
</dbReference>
<dbReference type="NCBIfam" id="NF001311">
    <property type="entry name" value="PRK00258.1-3"/>
    <property type="match status" value="1"/>
</dbReference>
<dbReference type="InterPro" id="IPR036291">
    <property type="entry name" value="NAD(P)-bd_dom_sf"/>
</dbReference>
<dbReference type="GO" id="GO:0004764">
    <property type="term" value="F:shikimate 3-dehydrogenase (NADP+) activity"/>
    <property type="evidence" value="ECO:0007669"/>
    <property type="project" value="InterPro"/>
</dbReference>
<name>A0A6J7R7N5_9ZZZZ</name>
<feature type="domain" description="Shikimate dehydrogenase substrate binding N-terminal" evidence="1">
    <location>
        <begin position="11"/>
        <end position="92"/>
    </location>
</feature>
<dbReference type="Pfam" id="PF18317">
    <property type="entry name" value="SDH_C"/>
    <property type="match status" value="1"/>
</dbReference>
<dbReference type="GO" id="GO:0005829">
    <property type="term" value="C:cytosol"/>
    <property type="evidence" value="ECO:0007669"/>
    <property type="project" value="TreeGrafter"/>
</dbReference>
<dbReference type="Gene3D" id="3.40.50.10860">
    <property type="entry name" value="Leucine Dehydrogenase, chain A, domain 1"/>
    <property type="match status" value="1"/>
</dbReference>
<dbReference type="Pfam" id="PF08501">
    <property type="entry name" value="Shikimate_dh_N"/>
    <property type="match status" value="1"/>
</dbReference>
<dbReference type="PANTHER" id="PTHR21089:SF1">
    <property type="entry name" value="BIFUNCTIONAL 3-DEHYDROQUINATE DEHYDRATASE_SHIKIMATE DEHYDROGENASE, CHLOROPLASTIC"/>
    <property type="match status" value="1"/>
</dbReference>
<dbReference type="AlphaFoldDB" id="A0A6J7R7N5"/>
<dbReference type="GO" id="GO:0009423">
    <property type="term" value="P:chorismate biosynthetic process"/>
    <property type="evidence" value="ECO:0007669"/>
    <property type="project" value="TreeGrafter"/>
</dbReference>
<dbReference type="CDD" id="cd01065">
    <property type="entry name" value="NAD_bind_Shikimate_DH"/>
    <property type="match status" value="1"/>
</dbReference>
<dbReference type="EMBL" id="CAFBPU010000007">
    <property type="protein sequence ID" value="CAB5024795.1"/>
    <property type="molecule type" value="Genomic_DNA"/>
</dbReference>
<evidence type="ECO:0000313" key="4">
    <source>
        <dbReference type="EMBL" id="CAB5024795.1"/>
    </source>
</evidence>
<evidence type="ECO:0000259" key="1">
    <source>
        <dbReference type="Pfam" id="PF08501"/>
    </source>
</evidence>
<dbReference type="EMBL" id="CAFBND010000029">
    <property type="protein sequence ID" value="CAB4939060.1"/>
    <property type="molecule type" value="Genomic_DNA"/>
</dbReference>
<dbReference type="InterPro" id="IPR046346">
    <property type="entry name" value="Aminoacid_DH-like_N_sf"/>
</dbReference>
<reference evidence="4" key="1">
    <citation type="submission" date="2020-05" db="EMBL/GenBank/DDBJ databases">
        <authorList>
            <person name="Chiriac C."/>
            <person name="Salcher M."/>
            <person name="Ghai R."/>
            <person name="Kavagutti S V."/>
        </authorList>
    </citation>
    <scope>NUCLEOTIDE SEQUENCE</scope>
</reference>
<accession>A0A6J7R7N5</accession>
<evidence type="ECO:0000313" key="3">
    <source>
        <dbReference type="EMBL" id="CAB4939060.1"/>
    </source>
</evidence>
<protein>
    <submittedName>
        <fullName evidence="4">Unannotated protein</fullName>
    </submittedName>
</protein>
<dbReference type="Gene3D" id="3.40.50.720">
    <property type="entry name" value="NAD(P)-binding Rossmann-like Domain"/>
    <property type="match status" value="1"/>
</dbReference>
<dbReference type="GO" id="GO:0050661">
    <property type="term" value="F:NADP binding"/>
    <property type="evidence" value="ECO:0007669"/>
    <property type="project" value="TreeGrafter"/>
</dbReference>
<evidence type="ECO:0000259" key="2">
    <source>
        <dbReference type="Pfam" id="PF18317"/>
    </source>
</evidence>
<dbReference type="PANTHER" id="PTHR21089">
    <property type="entry name" value="SHIKIMATE DEHYDROGENASE"/>
    <property type="match status" value="1"/>
</dbReference>
<dbReference type="InterPro" id="IPR022893">
    <property type="entry name" value="Shikimate_DH_fam"/>
</dbReference>